<dbReference type="InterPro" id="IPR000014">
    <property type="entry name" value="PAS"/>
</dbReference>
<dbReference type="SUPFAM" id="SSF47384">
    <property type="entry name" value="Homodimeric domain of signal transducing histidine kinase"/>
    <property type="match status" value="1"/>
</dbReference>
<dbReference type="SUPFAM" id="SSF55874">
    <property type="entry name" value="ATPase domain of HSP90 chaperone/DNA topoisomerase II/histidine kinase"/>
    <property type="match status" value="1"/>
</dbReference>
<dbReference type="InterPro" id="IPR036890">
    <property type="entry name" value="HATPase_C_sf"/>
</dbReference>
<evidence type="ECO:0000259" key="11">
    <source>
        <dbReference type="PROSITE" id="PS50112"/>
    </source>
</evidence>
<protein>
    <recommendedName>
        <fullName evidence="2">histidine kinase</fullName>
        <ecNumber evidence="2">2.7.13.3</ecNumber>
    </recommendedName>
</protein>
<keyword evidence="5" id="KW-0547">Nucleotide-binding</keyword>
<dbReference type="Pfam" id="PF02518">
    <property type="entry name" value="HATPase_c"/>
    <property type="match status" value="1"/>
</dbReference>
<dbReference type="InterPro" id="IPR004358">
    <property type="entry name" value="Sig_transdc_His_kin-like_C"/>
</dbReference>
<evidence type="ECO:0000256" key="7">
    <source>
        <dbReference type="ARBA" id="ARBA00022840"/>
    </source>
</evidence>
<evidence type="ECO:0000259" key="12">
    <source>
        <dbReference type="PROSITE" id="PS50113"/>
    </source>
</evidence>
<feature type="domain" description="PAC" evidence="12">
    <location>
        <begin position="244"/>
        <end position="298"/>
    </location>
</feature>
<feature type="transmembrane region" description="Helical" evidence="9">
    <location>
        <begin position="113"/>
        <end position="133"/>
    </location>
</feature>
<dbReference type="Pfam" id="PF00512">
    <property type="entry name" value="HisKA"/>
    <property type="match status" value="1"/>
</dbReference>
<accession>A0AB39BPI5</accession>
<dbReference type="InterPro" id="IPR000700">
    <property type="entry name" value="PAS-assoc_C"/>
</dbReference>
<evidence type="ECO:0000256" key="3">
    <source>
        <dbReference type="ARBA" id="ARBA00022553"/>
    </source>
</evidence>
<dbReference type="GO" id="GO:0005524">
    <property type="term" value="F:ATP binding"/>
    <property type="evidence" value="ECO:0007669"/>
    <property type="project" value="UniProtKB-KW"/>
</dbReference>
<dbReference type="Gene3D" id="1.10.287.130">
    <property type="match status" value="1"/>
</dbReference>
<dbReference type="InterPro" id="IPR035965">
    <property type="entry name" value="PAS-like_dom_sf"/>
</dbReference>
<dbReference type="InterPro" id="IPR003594">
    <property type="entry name" value="HATPase_dom"/>
</dbReference>
<sequence>MFNGVETDINSFIKRRNRLMIVLLWVAYGLSMAVFVAFDPIFSSAWPPVGFSLLVGLMIVRMLIKNEHLMMYIISFAMFFYLFLLNVEFPYLVNYFYILLGIIIPSLYQHYGVILFSGVLAMFSLSYFFLFSFDEIFTRVESVDILYFILLSAILIIFFLFHTKFTKSLWVKAQLGENKAKQKLHSTENYLNAFFTQTSEAIVVYDNKGTIINVNQAFTSLYGWSDDELINENITDFLPVQWNATSETELVHKNKYGDSLAVAISVSFIKGPNGENAAYLMMIWDISERKRTEAQLMQSEKLKVVGELAAGIAHEIRNPITVLSGFTQLMDDTYYKGLMEAELKRMDGIVEELLVLAKPRATHLTSITCRKLIDEVVELFESILKNQKIKVHWKRCESASIYGDYNRLKQVLINVFKNAIEAIEYEGVVEIDLTIQDNDVLLHIANDGPSIPEETLSELGSPFFTTKETGTGLGLMISKTIMKEHEGHFLIDNRPDQGVVVTLTLPKHNGERV</sequence>
<name>A0AB39BPI5_9BACI</name>
<comment type="catalytic activity">
    <reaction evidence="1">
        <text>ATP + protein L-histidine = ADP + protein N-phospho-L-histidine.</text>
        <dbReference type="EC" id="2.7.13.3"/>
    </reaction>
</comment>
<dbReference type="EMBL" id="CP162551">
    <property type="protein sequence ID" value="XDI35386.1"/>
    <property type="molecule type" value="Genomic_DNA"/>
</dbReference>
<dbReference type="PANTHER" id="PTHR43065">
    <property type="entry name" value="SENSOR HISTIDINE KINASE"/>
    <property type="match status" value="1"/>
</dbReference>
<dbReference type="InterPro" id="IPR005467">
    <property type="entry name" value="His_kinase_dom"/>
</dbReference>
<evidence type="ECO:0000256" key="1">
    <source>
        <dbReference type="ARBA" id="ARBA00000085"/>
    </source>
</evidence>
<dbReference type="Gene3D" id="3.30.450.20">
    <property type="entry name" value="PAS domain"/>
    <property type="match status" value="1"/>
</dbReference>
<reference evidence="13" key="1">
    <citation type="submission" date="2024-07" db="EMBL/GenBank/DDBJ databases">
        <title>Identification and characteristics of an arsenic-resistant bacterial isolate, which belongs to a novel species.</title>
        <authorList>
            <person name="Juszczyk A."/>
            <person name="Kowalczyk A."/>
            <person name="Was K."/>
            <person name="Kosowicz W."/>
            <person name="Budzyn A."/>
            <person name="Latowski D."/>
        </authorList>
    </citation>
    <scope>NUCLEOTIDE SEQUENCE</scope>
    <source>
        <strain evidence="13">As8PL</strain>
    </source>
</reference>
<keyword evidence="6" id="KW-0418">Kinase</keyword>
<keyword evidence="3" id="KW-0597">Phosphoprotein</keyword>
<keyword evidence="9" id="KW-0812">Transmembrane</keyword>
<dbReference type="CDD" id="cd00130">
    <property type="entry name" value="PAS"/>
    <property type="match status" value="1"/>
</dbReference>
<dbReference type="PROSITE" id="PS50113">
    <property type="entry name" value="PAC"/>
    <property type="match status" value="1"/>
</dbReference>
<keyword evidence="9" id="KW-1133">Transmembrane helix</keyword>
<feature type="transmembrane region" description="Helical" evidence="9">
    <location>
        <begin position="145"/>
        <end position="162"/>
    </location>
</feature>
<keyword evidence="8" id="KW-0902">Two-component regulatory system</keyword>
<feature type="transmembrane region" description="Helical" evidence="9">
    <location>
        <begin position="69"/>
        <end position="85"/>
    </location>
</feature>
<evidence type="ECO:0000256" key="8">
    <source>
        <dbReference type="ARBA" id="ARBA00023012"/>
    </source>
</evidence>
<dbReference type="SMART" id="SM00388">
    <property type="entry name" value="HisKA"/>
    <property type="match status" value="1"/>
</dbReference>
<dbReference type="SMART" id="SM00091">
    <property type="entry name" value="PAS"/>
    <property type="match status" value="1"/>
</dbReference>
<feature type="transmembrane region" description="Helical" evidence="9">
    <location>
        <begin position="19"/>
        <end position="38"/>
    </location>
</feature>
<keyword evidence="4" id="KW-0808">Transferase</keyword>
<dbReference type="EC" id="2.7.13.3" evidence="2"/>
<evidence type="ECO:0000259" key="10">
    <source>
        <dbReference type="PROSITE" id="PS50109"/>
    </source>
</evidence>
<dbReference type="CDD" id="cd00082">
    <property type="entry name" value="HisKA"/>
    <property type="match status" value="1"/>
</dbReference>
<keyword evidence="9" id="KW-0472">Membrane</keyword>
<evidence type="ECO:0000256" key="9">
    <source>
        <dbReference type="SAM" id="Phobius"/>
    </source>
</evidence>
<evidence type="ECO:0000256" key="6">
    <source>
        <dbReference type="ARBA" id="ARBA00022777"/>
    </source>
</evidence>
<feature type="domain" description="Histidine kinase" evidence="10">
    <location>
        <begin position="311"/>
        <end position="509"/>
    </location>
</feature>
<dbReference type="Gene3D" id="3.30.565.10">
    <property type="entry name" value="Histidine kinase-like ATPase, C-terminal domain"/>
    <property type="match status" value="1"/>
</dbReference>
<gene>
    <name evidence="13" type="ORF">AB3N04_11700</name>
</gene>
<evidence type="ECO:0000256" key="4">
    <source>
        <dbReference type="ARBA" id="ARBA00022679"/>
    </source>
</evidence>
<keyword evidence="7 13" id="KW-0067">ATP-binding</keyword>
<evidence type="ECO:0000313" key="13">
    <source>
        <dbReference type="EMBL" id="XDI35386.1"/>
    </source>
</evidence>
<dbReference type="RefSeq" id="WP_368502961.1">
    <property type="nucleotide sequence ID" value="NZ_CP162551.1"/>
</dbReference>
<dbReference type="AlphaFoldDB" id="A0AB39BPI5"/>
<dbReference type="InterPro" id="IPR003661">
    <property type="entry name" value="HisK_dim/P_dom"/>
</dbReference>
<dbReference type="NCBIfam" id="TIGR00229">
    <property type="entry name" value="sensory_box"/>
    <property type="match status" value="1"/>
</dbReference>
<feature type="transmembrane region" description="Helical" evidence="9">
    <location>
        <begin position="44"/>
        <end position="64"/>
    </location>
</feature>
<dbReference type="SMART" id="SM00387">
    <property type="entry name" value="HATPase_c"/>
    <property type="match status" value="1"/>
</dbReference>
<dbReference type="PROSITE" id="PS50109">
    <property type="entry name" value="HIS_KIN"/>
    <property type="match status" value="1"/>
</dbReference>
<dbReference type="GO" id="GO:0000155">
    <property type="term" value="F:phosphorelay sensor kinase activity"/>
    <property type="evidence" value="ECO:0007669"/>
    <property type="project" value="InterPro"/>
</dbReference>
<evidence type="ECO:0000256" key="2">
    <source>
        <dbReference type="ARBA" id="ARBA00012438"/>
    </source>
</evidence>
<proteinExistence type="predicted"/>
<dbReference type="PANTHER" id="PTHR43065:SF10">
    <property type="entry name" value="PEROXIDE STRESS-ACTIVATED HISTIDINE KINASE MAK3"/>
    <property type="match status" value="1"/>
</dbReference>
<dbReference type="Pfam" id="PF13426">
    <property type="entry name" value="PAS_9"/>
    <property type="match status" value="1"/>
</dbReference>
<dbReference type="InterPro" id="IPR036097">
    <property type="entry name" value="HisK_dim/P_sf"/>
</dbReference>
<dbReference type="PRINTS" id="PR00344">
    <property type="entry name" value="BCTRLSENSOR"/>
</dbReference>
<dbReference type="PROSITE" id="PS50112">
    <property type="entry name" value="PAS"/>
    <property type="match status" value="1"/>
</dbReference>
<organism evidence="13">
    <name type="scientific">Alkalihalophilus sp. As8PL</name>
    <dbReference type="NCBI Taxonomy" id="3237103"/>
    <lineage>
        <taxon>Bacteria</taxon>
        <taxon>Bacillati</taxon>
        <taxon>Bacillota</taxon>
        <taxon>Bacilli</taxon>
        <taxon>Bacillales</taxon>
        <taxon>Bacillaceae</taxon>
        <taxon>Alkalihalophilus</taxon>
    </lineage>
</organism>
<evidence type="ECO:0000256" key="5">
    <source>
        <dbReference type="ARBA" id="ARBA00022741"/>
    </source>
</evidence>
<feature type="domain" description="PAS" evidence="11">
    <location>
        <begin position="187"/>
        <end position="238"/>
    </location>
</feature>
<dbReference type="SUPFAM" id="SSF55785">
    <property type="entry name" value="PYP-like sensor domain (PAS domain)"/>
    <property type="match status" value="1"/>
</dbReference>